<keyword evidence="2" id="KW-1185">Reference proteome</keyword>
<sequence length="100" mass="11393">MWTKFGDQHLTSLLRSRGIKAPCQVMVVPSPRRRDMLIFSLTKWTRSASRDIAIYVREKLLSSSKAGQACTSQWDNSFDLITATDQQDGQQTLDKTTRQS</sequence>
<reference evidence="1" key="1">
    <citation type="journal article" date="2023" name="G3 (Bethesda)">
        <title>A reference genome for the long-term kleptoplast-retaining sea slug Elysia crispata morphotype clarki.</title>
        <authorList>
            <person name="Eastman K.E."/>
            <person name="Pendleton A.L."/>
            <person name="Shaikh M.A."/>
            <person name="Suttiyut T."/>
            <person name="Ogas R."/>
            <person name="Tomko P."/>
            <person name="Gavelis G."/>
            <person name="Widhalm J.R."/>
            <person name="Wisecaver J.H."/>
        </authorList>
    </citation>
    <scope>NUCLEOTIDE SEQUENCE</scope>
    <source>
        <strain evidence="1">ECLA1</strain>
    </source>
</reference>
<evidence type="ECO:0000313" key="1">
    <source>
        <dbReference type="EMBL" id="KAK3702540.1"/>
    </source>
</evidence>
<comment type="caution">
    <text evidence="1">The sequence shown here is derived from an EMBL/GenBank/DDBJ whole genome shotgun (WGS) entry which is preliminary data.</text>
</comment>
<proteinExistence type="predicted"/>
<evidence type="ECO:0000313" key="2">
    <source>
        <dbReference type="Proteomes" id="UP001283361"/>
    </source>
</evidence>
<dbReference type="EMBL" id="JAWDGP010007852">
    <property type="protein sequence ID" value="KAK3702540.1"/>
    <property type="molecule type" value="Genomic_DNA"/>
</dbReference>
<gene>
    <name evidence="1" type="ORF">RRG08_042533</name>
</gene>
<name>A0AAE0XPT1_9GAST</name>
<accession>A0AAE0XPT1</accession>
<dbReference type="Proteomes" id="UP001283361">
    <property type="component" value="Unassembled WGS sequence"/>
</dbReference>
<protein>
    <submittedName>
        <fullName evidence="1">Uncharacterized protein</fullName>
    </submittedName>
</protein>
<dbReference type="AlphaFoldDB" id="A0AAE0XPT1"/>
<organism evidence="1 2">
    <name type="scientific">Elysia crispata</name>
    <name type="common">lettuce slug</name>
    <dbReference type="NCBI Taxonomy" id="231223"/>
    <lineage>
        <taxon>Eukaryota</taxon>
        <taxon>Metazoa</taxon>
        <taxon>Spiralia</taxon>
        <taxon>Lophotrochozoa</taxon>
        <taxon>Mollusca</taxon>
        <taxon>Gastropoda</taxon>
        <taxon>Heterobranchia</taxon>
        <taxon>Euthyneura</taxon>
        <taxon>Panpulmonata</taxon>
        <taxon>Sacoglossa</taxon>
        <taxon>Placobranchoidea</taxon>
        <taxon>Plakobranchidae</taxon>
        <taxon>Elysia</taxon>
    </lineage>
</organism>